<keyword evidence="2" id="KW-1185">Reference proteome</keyword>
<name>A0AAD7ZDY1_DIPPU</name>
<feature type="non-terminal residue" evidence="1">
    <location>
        <position position="177"/>
    </location>
</feature>
<dbReference type="Proteomes" id="UP001233999">
    <property type="component" value="Unassembled WGS sequence"/>
</dbReference>
<comment type="caution">
    <text evidence="1">The sequence shown here is derived from an EMBL/GenBank/DDBJ whole genome shotgun (WGS) entry which is preliminary data.</text>
</comment>
<organism evidence="1 2">
    <name type="scientific">Diploptera punctata</name>
    <name type="common">Pacific beetle cockroach</name>
    <dbReference type="NCBI Taxonomy" id="6984"/>
    <lineage>
        <taxon>Eukaryota</taxon>
        <taxon>Metazoa</taxon>
        <taxon>Ecdysozoa</taxon>
        <taxon>Arthropoda</taxon>
        <taxon>Hexapoda</taxon>
        <taxon>Insecta</taxon>
        <taxon>Pterygota</taxon>
        <taxon>Neoptera</taxon>
        <taxon>Polyneoptera</taxon>
        <taxon>Dictyoptera</taxon>
        <taxon>Blattodea</taxon>
        <taxon>Blaberoidea</taxon>
        <taxon>Blaberidae</taxon>
        <taxon>Diplopterinae</taxon>
        <taxon>Diploptera</taxon>
    </lineage>
</organism>
<dbReference type="AlphaFoldDB" id="A0AAD7ZDY1"/>
<evidence type="ECO:0000313" key="2">
    <source>
        <dbReference type="Proteomes" id="UP001233999"/>
    </source>
</evidence>
<feature type="non-terminal residue" evidence="1">
    <location>
        <position position="1"/>
    </location>
</feature>
<gene>
    <name evidence="1" type="ORF">L9F63_005083</name>
</gene>
<sequence length="177" mass="20361">TIVAALPSRFCLVPRHTCLIMKYLILAELTAFLVTVHVATLRTDHVAYCTHFDAILRTVHHLSPTDAQLLHVTHQFAHSQIVLLPIAGHIVFLLKHCTHIATVRMAILMHELCSTQRLHPSCTESNHLSIFFLDIQYHGLCHTLFDLGYIKKGFFKSKKHFFCLIICLRKRSQVWFP</sequence>
<dbReference type="EMBL" id="JASPKZ010008864">
    <property type="protein sequence ID" value="KAJ9578721.1"/>
    <property type="molecule type" value="Genomic_DNA"/>
</dbReference>
<proteinExistence type="predicted"/>
<evidence type="ECO:0000313" key="1">
    <source>
        <dbReference type="EMBL" id="KAJ9578721.1"/>
    </source>
</evidence>
<reference evidence="1" key="2">
    <citation type="submission" date="2023-05" db="EMBL/GenBank/DDBJ databases">
        <authorList>
            <person name="Fouks B."/>
        </authorList>
    </citation>
    <scope>NUCLEOTIDE SEQUENCE</scope>
    <source>
        <strain evidence="1">Stay&amp;Tobe</strain>
        <tissue evidence="1">Testes</tissue>
    </source>
</reference>
<protein>
    <submittedName>
        <fullName evidence="1">Uncharacterized protein</fullName>
    </submittedName>
</protein>
<accession>A0AAD7ZDY1</accession>
<reference evidence="1" key="1">
    <citation type="journal article" date="2023" name="IScience">
        <title>Live-bearing cockroach genome reveals convergent evolutionary mechanisms linked to viviparity in insects and beyond.</title>
        <authorList>
            <person name="Fouks B."/>
            <person name="Harrison M.C."/>
            <person name="Mikhailova A.A."/>
            <person name="Marchal E."/>
            <person name="English S."/>
            <person name="Carruthers M."/>
            <person name="Jennings E.C."/>
            <person name="Chiamaka E.L."/>
            <person name="Frigard R.A."/>
            <person name="Pippel M."/>
            <person name="Attardo G.M."/>
            <person name="Benoit J.B."/>
            <person name="Bornberg-Bauer E."/>
            <person name="Tobe S.S."/>
        </authorList>
    </citation>
    <scope>NUCLEOTIDE SEQUENCE</scope>
    <source>
        <strain evidence="1">Stay&amp;Tobe</strain>
    </source>
</reference>